<organism evidence="2 3">
    <name type="scientific">Paraperlucidibaca baekdonensis</name>
    <dbReference type="NCBI Taxonomy" id="748120"/>
    <lineage>
        <taxon>Bacteria</taxon>
        <taxon>Pseudomonadati</taxon>
        <taxon>Pseudomonadota</taxon>
        <taxon>Gammaproteobacteria</taxon>
        <taxon>Moraxellales</taxon>
        <taxon>Moraxellaceae</taxon>
        <taxon>Paraperlucidibaca</taxon>
    </lineage>
</organism>
<accession>A0A3E0H6E0</accession>
<dbReference type="RefSeq" id="WP_116208058.1">
    <property type="nucleotide sequence ID" value="NZ_QUNR01000002.1"/>
</dbReference>
<keyword evidence="3" id="KW-1185">Reference proteome</keyword>
<protein>
    <submittedName>
        <fullName evidence="2">Uncharacterized protein</fullName>
    </submittedName>
</protein>
<dbReference type="Proteomes" id="UP000256774">
    <property type="component" value="Unassembled WGS sequence"/>
</dbReference>
<evidence type="ECO:0000256" key="1">
    <source>
        <dbReference type="SAM" id="MobiDB-lite"/>
    </source>
</evidence>
<dbReference type="AlphaFoldDB" id="A0A3E0H6E0"/>
<gene>
    <name evidence="2" type="ORF">DFR26_1223</name>
</gene>
<feature type="region of interest" description="Disordered" evidence="1">
    <location>
        <begin position="179"/>
        <end position="198"/>
    </location>
</feature>
<proteinExistence type="predicted"/>
<dbReference type="EMBL" id="QUNR01000002">
    <property type="protein sequence ID" value="REH39050.1"/>
    <property type="molecule type" value="Genomic_DNA"/>
</dbReference>
<reference evidence="2 3" key="1">
    <citation type="submission" date="2018-08" db="EMBL/GenBank/DDBJ databases">
        <title>Genomic Encyclopedia of Type Strains, Phase IV (KMG-IV): sequencing the most valuable type-strain genomes for metagenomic binning, comparative biology and taxonomic classification.</title>
        <authorList>
            <person name="Goeker M."/>
        </authorList>
    </citation>
    <scope>NUCLEOTIDE SEQUENCE [LARGE SCALE GENOMIC DNA]</scope>
    <source>
        <strain evidence="2 3">DSM 26022</strain>
    </source>
</reference>
<comment type="caution">
    <text evidence="2">The sequence shown here is derived from an EMBL/GenBank/DDBJ whole genome shotgun (WGS) entry which is preliminary data.</text>
</comment>
<evidence type="ECO:0000313" key="3">
    <source>
        <dbReference type="Proteomes" id="UP000256774"/>
    </source>
</evidence>
<sequence length="198" mass="21623">MASRRLKSGAPDQNTLPLSLKQRRRSTKKQSAYIPESLRVHSVKHSTAQIERLPAKILLTYAGSYADSKLPIALSPEAAAYLLEIFIPCVCINGDERALIGQTEIFCALLSELDPATEVAVRYIDASNPFSQVRLPLHVLFPSIDLIDQISVINDLVMMLSGVELSQVKLAKLTGKDRSSISKALSKSSASTDNSLDE</sequence>
<feature type="compositionally biased region" description="Low complexity" evidence="1">
    <location>
        <begin position="181"/>
        <end position="191"/>
    </location>
</feature>
<evidence type="ECO:0000313" key="2">
    <source>
        <dbReference type="EMBL" id="REH39050.1"/>
    </source>
</evidence>
<name>A0A3E0H6E0_9GAMM</name>